<dbReference type="Proteomes" id="UP000242715">
    <property type="component" value="Unassembled WGS sequence"/>
</dbReference>
<proteinExistence type="predicted"/>
<organism evidence="2 3">
    <name type="scientific">Trifolium subterraneum</name>
    <name type="common">Subterranean clover</name>
    <dbReference type="NCBI Taxonomy" id="3900"/>
    <lineage>
        <taxon>Eukaryota</taxon>
        <taxon>Viridiplantae</taxon>
        <taxon>Streptophyta</taxon>
        <taxon>Embryophyta</taxon>
        <taxon>Tracheophyta</taxon>
        <taxon>Spermatophyta</taxon>
        <taxon>Magnoliopsida</taxon>
        <taxon>eudicotyledons</taxon>
        <taxon>Gunneridae</taxon>
        <taxon>Pentapetalae</taxon>
        <taxon>rosids</taxon>
        <taxon>fabids</taxon>
        <taxon>Fabales</taxon>
        <taxon>Fabaceae</taxon>
        <taxon>Papilionoideae</taxon>
        <taxon>50 kb inversion clade</taxon>
        <taxon>NPAAA clade</taxon>
        <taxon>Hologalegina</taxon>
        <taxon>IRL clade</taxon>
        <taxon>Trifolieae</taxon>
        <taxon>Trifolium</taxon>
    </lineage>
</organism>
<dbReference type="SUPFAM" id="SSF81383">
    <property type="entry name" value="F-box domain"/>
    <property type="match status" value="1"/>
</dbReference>
<name>A0A2Z6M6X8_TRISU</name>
<sequence length="87" mass="10241">MMLPIKCKITRKKRTMGRRKPKSFFKKIPIELQSNIFVRLCVKDKSRVMFVSQSWHAFILYTTLLKDVPQQPTVDSCHDCEINIALD</sequence>
<evidence type="ECO:0000313" key="3">
    <source>
        <dbReference type="Proteomes" id="UP000242715"/>
    </source>
</evidence>
<protein>
    <recommendedName>
        <fullName evidence="1">F-box domain-containing protein</fullName>
    </recommendedName>
</protein>
<feature type="domain" description="F-box" evidence="1">
    <location>
        <begin position="28"/>
        <end position="68"/>
    </location>
</feature>
<dbReference type="AlphaFoldDB" id="A0A2Z6M6X8"/>
<evidence type="ECO:0000259" key="1">
    <source>
        <dbReference type="SMART" id="SM00256"/>
    </source>
</evidence>
<dbReference type="EMBL" id="DF973176">
    <property type="protein sequence ID" value="GAU17809.1"/>
    <property type="molecule type" value="Genomic_DNA"/>
</dbReference>
<evidence type="ECO:0000313" key="2">
    <source>
        <dbReference type="EMBL" id="GAU17809.1"/>
    </source>
</evidence>
<reference evidence="3" key="1">
    <citation type="journal article" date="2017" name="Front. Plant Sci.">
        <title>Climate Clever Clovers: New Paradigm to Reduce the Environmental Footprint of Ruminants by Breeding Low Methanogenic Forages Utilizing Haplotype Variation.</title>
        <authorList>
            <person name="Kaur P."/>
            <person name="Appels R."/>
            <person name="Bayer P.E."/>
            <person name="Keeble-Gagnere G."/>
            <person name="Wang J."/>
            <person name="Hirakawa H."/>
            <person name="Shirasawa K."/>
            <person name="Vercoe P."/>
            <person name="Stefanova K."/>
            <person name="Durmic Z."/>
            <person name="Nichols P."/>
            <person name="Revell C."/>
            <person name="Isobe S.N."/>
            <person name="Edwards D."/>
            <person name="Erskine W."/>
        </authorList>
    </citation>
    <scope>NUCLEOTIDE SEQUENCE [LARGE SCALE GENOMIC DNA]</scope>
    <source>
        <strain evidence="3">cv. Daliak</strain>
    </source>
</reference>
<accession>A0A2Z6M6X8</accession>
<dbReference type="InterPro" id="IPR036047">
    <property type="entry name" value="F-box-like_dom_sf"/>
</dbReference>
<gene>
    <name evidence="2" type="ORF">TSUD_171980</name>
</gene>
<keyword evidence="3" id="KW-1185">Reference proteome</keyword>
<dbReference type="InterPro" id="IPR001810">
    <property type="entry name" value="F-box_dom"/>
</dbReference>
<dbReference type="SMART" id="SM00256">
    <property type="entry name" value="FBOX"/>
    <property type="match status" value="1"/>
</dbReference>
<dbReference type="Pfam" id="PF00646">
    <property type="entry name" value="F-box"/>
    <property type="match status" value="1"/>
</dbReference>
<dbReference type="CDD" id="cd09917">
    <property type="entry name" value="F-box_SF"/>
    <property type="match status" value="1"/>
</dbReference>